<evidence type="ECO:0000313" key="3">
    <source>
        <dbReference type="Proteomes" id="UP000460272"/>
    </source>
</evidence>
<dbReference type="Proteomes" id="UP000460272">
    <property type="component" value="Unassembled WGS sequence"/>
</dbReference>
<dbReference type="OrthoDB" id="9808747at2"/>
<dbReference type="Pfam" id="PF14716">
    <property type="entry name" value="HHH_8"/>
    <property type="match status" value="1"/>
</dbReference>
<dbReference type="FunFam" id="3.20.20.140:FF:000047">
    <property type="entry name" value="PHP domain-containing protein"/>
    <property type="match status" value="1"/>
</dbReference>
<dbReference type="AlphaFoldDB" id="A0A6P2BPN4"/>
<dbReference type="GO" id="GO:0005829">
    <property type="term" value="C:cytosol"/>
    <property type="evidence" value="ECO:0007669"/>
    <property type="project" value="TreeGrafter"/>
</dbReference>
<evidence type="ECO:0000313" key="2">
    <source>
        <dbReference type="EMBL" id="TVZ01059.1"/>
    </source>
</evidence>
<evidence type="ECO:0000259" key="1">
    <source>
        <dbReference type="SMART" id="SM00481"/>
    </source>
</evidence>
<feature type="domain" description="Polymerase/histidinol phosphatase N-terminal" evidence="1">
    <location>
        <begin position="98"/>
        <end position="177"/>
    </location>
</feature>
<keyword evidence="3" id="KW-1185">Reference proteome</keyword>
<gene>
    <name evidence="2" type="ORF">EAS64_32675</name>
</gene>
<dbReference type="PIRSF" id="PIRSF036978">
    <property type="entry name" value="UCP036978_PHPhdr"/>
    <property type="match status" value="1"/>
</dbReference>
<dbReference type="InterPro" id="IPR003141">
    <property type="entry name" value="Pol/His_phosphatase_N"/>
</dbReference>
<dbReference type="Pfam" id="PF02811">
    <property type="entry name" value="PHP"/>
    <property type="match status" value="1"/>
</dbReference>
<reference evidence="2 3" key="1">
    <citation type="submission" date="2018-11" db="EMBL/GenBank/DDBJ databases">
        <title>Trebonia kvetii gen.nov., sp.nov., a novel acidophilic actinobacterium, and proposal of the new actinobacterial family Treboniaceae fam. nov.</title>
        <authorList>
            <person name="Rapoport D."/>
            <person name="Sagova-Mareckova M."/>
            <person name="Sedlacek I."/>
            <person name="Provaznik J."/>
            <person name="Kralova S."/>
            <person name="Pavlinic D."/>
            <person name="Benes V."/>
            <person name="Kopecky J."/>
        </authorList>
    </citation>
    <scope>NUCLEOTIDE SEQUENCE [LARGE SCALE GENOMIC DNA]</scope>
    <source>
        <strain evidence="2 3">15Tr583</strain>
    </source>
</reference>
<dbReference type="EMBL" id="RPFW01000007">
    <property type="protein sequence ID" value="TVZ01059.1"/>
    <property type="molecule type" value="Genomic_DNA"/>
</dbReference>
<dbReference type="SUPFAM" id="SSF47802">
    <property type="entry name" value="DNA polymerase beta, N-terminal domain-like"/>
    <property type="match status" value="1"/>
</dbReference>
<dbReference type="GO" id="GO:0008270">
    <property type="term" value="F:zinc ion binding"/>
    <property type="evidence" value="ECO:0007669"/>
    <property type="project" value="TreeGrafter"/>
</dbReference>
<organism evidence="2 3">
    <name type="scientific">Trebonia kvetii</name>
    <dbReference type="NCBI Taxonomy" id="2480626"/>
    <lineage>
        <taxon>Bacteria</taxon>
        <taxon>Bacillati</taxon>
        <taxon>Actinomycetota</taxon>
        <taxon>Actinomycetes</taxon>
        <taxon>Streptosporangiales</taxon>
        <taxon>Treboniaceae</taxon>
        <taxon>Trebonia</taxon>
    </lineage>
</organism>
<dbReference type="Gene3D" id="1.10.150.110">
    <property type="entry name" value="DNA polymerase beta, N-terminal domain-like"/>
    <property type="match status" value="1"/>
</dbReference>
<dbReference type="SMART" id="SM00481">
    <property type="entry name" value="POLIIIAc"/>
    <property type="match status" value="1"/>
</dbReference>
<dbReference type="SUPFAM" id="SSF89550">
    <property type="entry name" value="PHP domain-like"/>
    <property type="match status" value="1"/>
</dbReference>
<dbReference type="GO" id="GO:0042578">
    <property type="term" value="F:phosphoric ester hydrolase activity"/>
    <property type="evidence" value="ECO:0007669"/>
    <property type="project" value="TreeGrafter"/>
</dbReference>
<dbReference type="PANTHER" id="PTHR36928">
    <property type="entry name" value="PHOSPHATASE YCDX-RELATED"/>
    <property type="match status" value="1"/>
</dbReference>
<dbReference type="InterPro" id="IPR010996">
    <property type="entry name" value="HHH_MUS81"/>
</dbReference>
<dbReference type="PANTHER" id="PTHR36928:SF1">
    <property type="entry name" value="PHOSPHATASE YCDX-RELATED"/>
    <property type="match status" value="1"/>
</dbReference>
<accession>A0A6P2BPN4</accession>
<protein>
    <submittedName>
        <fullName evidence="2">PHP domain-containing protein</fullName>
    </submittedName>
</protein>
<dbReference type="NCBIfam" id="NF005928">
    <property type="entry name" value="PRK07945.1"/>
    <property type="match status" value="1"/>
</dbReference>
<sequence>MDPGWALRQIAFQLERSGAPTYRVRAFRRAAEVVAGLRQEELAGRIRAGTLRQLPGIGEATEAVIAQAAAGQQPDYLTRLLGGGQPAPPSALRAAMRGDCHAHSDWSDGASPPLEMALAARDLGHEWLALTDHSPRLTVANGLSVERLRAQLELIDELNATLGPFRILSGIEVDILEDGSLDQTDELLGRLDVVVASVHSKLRMESGPMTRRMIAAVRNPHTDVLGHCTGRIITGRGRPQSEFDAKAVFTACRESGVAVEINCRPERQDPPDDLLRLAVEIGCLFAIDTDAHAPGQLDWLDGGCSRAEQFGIGPDRVINTRSTPAASS</sequence>
<dbReference type="InterPro" id="IPR047967">
    <property type="entry name" value="PolX_PHP"/>
</dbReference>
<dbReference type="InterPro" id="IPR017078">
    <property type="entry name" value="UCP036978_PHPhdr"/>
</dbReference>
<dbReference type="InterPro" id="IPR004013">
    <property type="entry name" value="PHP_dom"/>
</dbReference>
<dbReference type="RefSeq" id="WP_145859334.1">
    <property type="nucleotide sequence ID" value="NZ_RPFW01000007.1"/>
</dbReference>
<dbReference type="InterPro" id="IPR016195">
    <property type="entry name" value="Pol/histidinol_Pase-like"/>
</dbReference>
<dbReference type="Gene3D" id="3.20.20.140">
    <property type="entry name" value="Metal-dependent hydrolases"/>
    <property type="match status" value="1"/>
</dbReference>
<comment type="caution">
    <text evidence="2">The sequence shown here is derived from an EMBL/GenBank/DDBJ whole genome shotgun (WGS) entry which is preliminary data.</text>
</comment>
<dbReference type="InterPro" id="IPR050243">
    <property type="entry name" value="PHP_phosphatase"/>
</dbReference>
<dbReference type="InterPro" id="IPR027421">
    <property type="entry name" value="DNA_pol_lamdba_lyase_dom_sf"/>
</dbReference>
<proteinExistence type="predicted"/>
<name>A0A6P2BPN4_9ACTN</name>
<dbReference type="CDD" id="cd07436">
    <property type="entry name" value="PHP_PolX"/>
    <property type="match status" value="1"/>
</dbReference>